<sequence>MELPLTSFASLLPLTINEKRGLQKKSLDVFNLVLFFYLDCLLAIF</sequence>
<dbReference type="AlphaFoldDB" id="B8F0L9"/>
<gene>
    <name evidence="1" type="ORF">BGAPBR_E0039</name>
</gene>
<evidence type="ECO:0000313" key="1">
    <source>
        <dbReference type="EMBL" id="ACL34460.1"/>
    </source>
</evidence>
<dbReference type="EMBL" id="CP001301">
    <property type="protein sequence ID" value="ACL34460.1"/>
    <property type="molecule type" value="Genomic_DNA"/>
</dbReference>
<protein>
    <submittedName>
        <fullName evidence="1">Uncharacterized protein</fullName>
    </submittedName>
</protein>
<reference evidence="1" key="1">
    <citation type="submission" date="2008-12" db="EMBL/GenBank/DDBJ databases">
        <authorList>
            <person name="Fraser-Liggett C.M."/>
            <person name="Mongodin E.F."/>
            <person name="Casjens B."/>
            <person name="Dunn J."/>
            <person name="Luft B."/>
            <person name="Qiu W."/>
            <person name="Schutzer S."/>
            <person name="Sebastian Y."/>
        </authorList>
    </citation>
    <scope>NUCLEOTIDE SEQUENCE [LARGE SCALE GENOMIC DNA]</scope>
    <source>
        <strain evidence="1">PBr</strain>
        <plasmid evidence="1">PBr_lp25</plasmid>
    </source>
</reference>
<evidence type="ECO:0000313" key="2">
    <source>
        <dbReference type="Proteomes" id="UP000006103"/>
    </source>
</evidence>
<keyword evidence="2" id="KW-1185">Reference proteome</keyword>
<dbReference type="Proteomes" id="UP000006103">
    <property type="component" value="Plasmid PBr_lp25"/>
</dbReference>
<geneLocation type="plasmid" evidence="1 2">
    <name>PBr_lp25</name>
</geneLocation>
<organism evidence="1 2">
    <name type="scientific">Borreliella garinii PBr</name>
    <dbReference type="NCBI Taxonomy" id="498743"/>
    <lineage>
        <taxon>Bacteria</taxon>
        <taxon>Pseudomonadati</taxon>
        <taxon>Spirochaetota</taxon>
        <taxon>Spirochaetia</taxon>
        <taxon>Spirochaetales</taxon>
        <taxon>Borreliaceae</taxon>
        <taxon>Borreliella</taxon>
    </lineage>
</organism>
<proteinExistence type="predicted"/>
<keyword evidence="1" id="KW-0614">Plasmid</keyword>
<accession>B8F0L9</accession>
<name>B8F0L9_BORGR</name>